<keyword evidence="3 12" id="KW-0235">DNA replication</keyword>
<evidence type="ECO:0000256" key="7">
    <source>
        <dbReference type="ARBA" id="ARBA00022840"/>
    </source>
</evidence>
<dbReference type="GO" id="GO:0003677">
    <property type="term" value="F:DNA binding"/>
    <property type="evidence" value="ECO:0007669"/>
    <property type="project" value="UniProtKB-UniRule"/>
</dbReference>
<dbReference type="PROSITE" id="PS51199">
    <property type="entry name" value="SF4_HELICASE"/>
    <property type="match status" value="1"/>
</dbReference>
<dbReference type="InterPro" id="IPR007693">
    <property type="entry name" value="DNA_helicase_DnaB-like_N"/>
</dbReference>
<dbReference type="SUPFAM" id="SSF48024">
    <property type="entry name" value="N-terminal domain of DnaB helicase"/>
    <property type="match status" value="1"/>
</dbReference>
<dbReference type="OrthoDB" id="9773982at2"/>
<dbReference type="NCBIfam" id="TIGR00665">
    <property type="entry name" value="DnaB"/>
    <property type="match status" value="1"/>
</dbReference>
<dbReference type="AlphaFoldDB" id="A0A4R1R639"/>
<dbReference type="GO" id="GO:0005524">
    <property type="term" value="F:ATP binding"/>
    <property type="evidence" value="ECO:0007669"/>
    <property type="project" value="UniProtKB-UniRule"/>
</dbReference>
<name>A0A4R1R639_9FIRM</name>
<keyword evidence="7 12" id="KW-0067">ATP-binding</keyword>
<dbReference type="GO" id="GO:0006269">
    <property type="term" value="P:DNA replication, synthesis of primer"/>
    <property type="evidence" value="ECO:0007669"/>
    <property type="project" value="UniProtKB-UniRule"/>
</dbReference>
<gene>
    <name evidence="14" type="ORF">EDD76_101110</name>
</gene>
<dbReference type="Proteomes" id="UP000295718">
    <property type="component" value="Unassembled WGS sequence"/>
</dbReference>
<protein>
    <recommendedName>
        <fullName evidence="11 12">Replicative DNA helicase</fullName>
        <ecNumber evidence="11 12">5.6.2.3</ecNumber>
    </recommendedName>
</protein>
<dbReference type="InterPro" id="IPR027417">
    <property type="entry name" value="P-loop_NTPase"/>
</dbReference>
<dbReference type="EMBL" id="SLUO01000001">
    <property type="protein sequence ID" value="TCL61013.1"/>
    <property type="molecule type" value="Genomic_DNA"/>
</dbReference>
<dbReference type="InterPro" id="IPR007692">
    <property type="entry name" value="DNA_helicase_DnaB"/>
</dbReference>
<dbReference type="STRING" id="1469948.GCA_000732725_02659"/>
<dbReference type="NCBIfam" id="NF004384">
    <property type="entry name" value="PRK05748.1"/>
    <property type="match status" value="1"/>
</dbReference>
<dbReference type="InterPro" id="IPR007694">
    <property type="entry name" value="DNA_helicase_DnaB-like_C"/>
</dbReference>
<evidence type="ECO:0000256" key="10">
    <source>
        <dbReference type="ARBA" id="ARBA00048954"/>
    </source>
</evidence>
<dbReference type="InterPro" id="IPR036185">
    <property type="entry name" value="DNA_heli_DnaB-like_N_sf"/>
</dbReference>
<dbReference type="SUPFAM" id="SSF52540">
    <property type="entry name" value="P-loop containing nucleoside triphosphate hydrolases"/>
    <property type="match status" value="1"/>
</dbReference>
<comment type="function">
    <text evidence="12">The main replicative DNA helicase, it participates in initiation and elongation during chromosome replication. Travels ahead of the DNA replisome, separating dsDNA into templates for DNA synthesis. A processive ATP-dependent 5'-3' DNA helicase it has DNA-dependent ATPase activity.</text>
</comment>
<dbReference type="FunFam" id="3.40.50.300:FF:000076">
    <property type="entry name" value="Replicative DNA helicase"/>
    <property type="match status" value="1"/>
</dbReference>
<feature type="domain" description="SF4 helicase" evidence="13">
    <location>
        <begin position="179"/>
        <end position="442"/>
    </location>
</feature>
<keyword evidence="6 12" id="KW-0347">Helicase</keyword>
<evidence type="ECO:0000256" key="9">
    <source>
        <dbReference type="ARBA" id="ARBA00023235"/>
    </source>
</evidence>
<dbReference type="RefSeq" id="WP_031391337.1">
    <property type="nucleotide sequence ID" value="NZ_JPNB01000002.1"/>
</dbReference>
<evidence type="ECO:0000256" key="1">
    <source>
        <dbReference type="ARBA" id="ARBA00008428"/>
    </source>
</evidence>
<reference evidence="14 15" key="1">
    <citation type="submission" date="2019-03" db="EMBL/GenBank/DDBJ databases">
        <title>Genomic Encyclopedia of Type Strains, Phase IV (KMG-IV): sequencing the most valuable type-strain genomes for metagenomic binning, comparative biology and taxonomic classification.</title>
        <authorList>
            <person name="Goeker M."/>
        </authorList>
    </citation>
    <scope>NUCLEOTIDE SEQUENCE [LARGE SCALE GENOMIC DNA]</scope>
    <source>
        <strain evidence="14 15">DSM 100556</strain>
    </source>
</reference>
<evidence type="ECO:0000256" key="3">
    <source>
        <dbReference type="ARBA" id="ARBA00022705"/>
    </source>
</evidence>
<keyword evidence="5 12" id="KW-0378">Hydrolase</keyword>
<dbReference type="InterPro" id="IPR016136">
    <property type="entry name" value="DNA_helicase_N/primase_C"/>
</dbReference>
<dbReference type="Gene3D" id="1.10.860.10">
    <property type="entry name" value="DNAb Helicase, Chain A"/>
    <property type="match status" value="1"/>
</dbReference>
<evidence type="ECO:0000256" key="2">
    <source>
        <dbReference type="ARBA" id="ARBA00022515"/>
    </source>
</evidence>
<dbReference type="Pfam" id="PF00772">
    <property type="entry name" value="DnaB"/>
    <property type="match status" value="1"/>
</dbReference>
<comment type="caution">
    <text evidence="14">The sequence shown here is derived from an EMBL/GenBank/DDBJ whole genome shotgun (WGS) entry which is preliminary data.</text>
</comment>
<evidence type="ECO:0000259" key="13">
    <source>
        <dbReference type="PROSITE" id="PS51199"/>
    </source>
</evidence>
<comment type="similarity">
    <text evidence="1 12">Belongs to the helicase family. DnaB subfamily.</text>
</comment>
<sequence length="442" mass="49581">MEETLLKRVLPHSIEAEQSVIGAMIMDREAIVVASEIVTEDDFYSKQCGILFEAMIELNDEGKPVDLVTLQDKLKEKDIPAEMSSLEYIRDLITAVPTSANIKYYANIVAEKATLRRLIKLNEEIANTCYVGKESLEVILEDTEKRVFNLVQRRNTGEFVPIRQIVMNAMDQIEKASRNKGSVTGIATGFIDLDYRTAGMQPSDLVLIAARPSMGKTAFVLNIAQHVAFKLNQTVAVFSLEMSKEQLVNRLFSLESRVDAQKLRTGSLSDGDWEKLIETAGVIGKSNLIIDDTPGISIAELRSKCRKYKLEHGLKMIIIDYLQLMSGSGKGDSRQQEISDISRSLKALARELSVPVLALSQLSRAVEQRPDHRPMLSDLRESGAIEQDADVVMFIYRDDYYNKDTEKKGIAEIIVAKQRNGPIGTIDLVWLPEYTKFANMQK</sequence>
<dbReference type="GO" id="GO:1990077">
    <property type="term" value="C:primosome complex"/>
    <property type="evidence" value="ECO:0007669"/>
    <property type="project" value="UniProtKB-UniRule"/>
</dbReference>
<proteinExistence type="inferred from homology"/>
<dbReference type="GO" id="GO:0016887">
    <property type="term" value="F:ATP hydrolysis activity"/>
    <property type="evidence" value="ECO:0007669"/>
    <property type="project" value="RHEA"/>
</dbReference>
<dbReference type="EC" id="5.6.2.3" evidence="11 12"/>
<dbReference type="GO" id="GO:0043139">
    <property type="term" value="F:5'-3' DNA helicase activity"/>
    <property type="evidence" value="ECO:0007669"/>
    <property type="project" value="UniProtKB-EC"/>
</dbReference>
<dbReference type="FunFam" id="1.10.860.10:FF:000001">
    <property type="entry name" value="Replicative DNA helicase"/>
    <property type="match status" value="1"/>
</dbReference>
<evidence type="ECO:0000256" key="6">
    <source>
        <dbReference type="ARBA" id="ARBA00022806"/>
    </source>
</evidence>
<keyword evidence="15" id="KW-1185">Reference proteome</keyword>
<evidence type="ECO:0000256" key="11">
    <source>
        <dbReference type="NCBIfam" id="TIGR00665"/>
    </source>
</evidence>
<evidence type="ECO:0000313" key="14">
    <source>
        <dbReference type="EMBL" id="TCL61013.1"/>
    </source>
</evidence>
<keyword evidence="8 12" id="KW-0238">DNA-binding</keyword>
<keyword evidence="4 12" id="KW-0547">Nucleotide-binding</keyword>
<evidence type="ECO:0000256" key="12">
    <source>
        <dbReference type="RuleBase" id="RU362085"/>
    </source>
</evidence>
<evidence type="ECO:0000313" key="15">
    <source>
        <dbReference type="Proteomes" id="UP000295718"/>
    </source>
</evidence>
<dbReference type="GO" id="GO:0042802">
    <property type="term" value="F:identical protein binding"/>
    <property type="evidence" value="ECO:0007669"/>
    <property type="project" value="UniProtKB-ARBA"/>
</dbReference>
<keyword evidence="9" id="KW-0413">Isomerase</keyword>
<organism evidence="14 15">
    <name type="scientific">Kineothrix alysoides</name>
    <dbReference type="NCBI Taxonomy" id="1469948"/>
    <lineage>
        <taxon>Bacteria</taxon>
        <taxon>Bacillati</taxon>
        <taxon>Bacillota</taxon>
        <taxon>Clostridia</taxon>
        <taxon>Lachnospirales</taxon>
        <taxon>Lachnospiraceae</taxon>
        <taxon>Kineothrix</taxon>
    </lineage>
</organism>
<evidence type="ECO:0000256" key="8">
    <source>
        <dbReference type="ARBA" id="ARBA00023125"/>
    </source>
</evidence>
<dbReference type="PANTHER" id="PTHR30153:SF2">
    <property type="entry name" value="REPLICATIVE DNA HELICASE"/>
    <property type="match status" value="1"/>
</dbReference>
<evidence type="ECO:0000256" key="4">
    <source>
        <dbReference type="ARBA" id="ARBA00022741"/>
    </source>
</evidence>
<keyword evidence="2 12" id="KW-0639">Primosome</keyword>
<dbReference type="CDD" id="cd00984">
    <property type="entry name" value="DnaB_C"/>
    <property type="match status" value="1"/>
</dbReference>
<accession>A0A4R1R639</accession>
<evidence type="ECO:0000256" key="5">
    <source>
        <dbReference type="ARBA" id="ARBA00022801"/>
    </source>
</evidence>
<dbReference type="Gene3D" id="3.40.50.300">
    <property type="entry name" value="P-loop containing nucleotide triphosphate hydrolases"/>
    <property type="match status" value="1"/>
</dbReference>
<dbReference type="Pfam" id="PF03796">
    <property type="entry name" value="DnaB_C"/>
    <property type="match status" value="1"/>
</dbReference>
<dbReference type="GO" id="GO:0005829">
    <property type="term" value="C:cytosol"/>
    <property type="evidence" value="ECO:0007669"/>
    <property type="project" value="TreeGrafter"/>
</dbReference>
<dbReference type="PANTHER" id="PTHR30153">
    <property type="entry name" value="REPLICATIVE DNA HELICASE DNAB"/>
    <property type="match status" value="1"/>
</dbReference>
<comment type="catalytic activity">
    <reaction evidence="10 12">
        <text>ATP + H2O = ADP + phosphate + H(+)</text>
        <dbReference type="Rhea" id="RHEA:13065"/>
        <dbReference type="ChEBI" id="CHEBI:15377"/>
        <dbReference type="ChEBI" id="CHEBI:15378"/>
        <dbReference type="ChEBI" id="CHEBI:30616"/>
        <dbReference type="ChEBI" id="CHEBI:43474"/>
        <dbReference type="ChEBI" id="CHEBI:456216"/>
        <dbReference type="EC" id="5.6.2.3"/>
    </reaction>
</comment>